<sequence length="81" mass="9172">MSQESCDHTASQAGLKNLLSTPGMHGLIDAFMAEFAKVDKSDPEDEGLHKTFDEAEQLQGEIMMRHHRLIDRHRRQIAALE</sequence>
<dbReference type="AlphaFoldDB" id="A0AAD6TCW5"/>
<feature type="non-terminal residue" evidence="1">
    <location>
        <position position="1"/>
    </location>
</feature>
<comment type="caution">
    <text evidence="1">The sequence shown here is derived from an EMBL/GenBank/DDBJ whole genome shotgun (WGS) entry which is preliminary data.</text>
</comment>
<proteinExistence type="predicted"/>
<dbReference type="Proteomes" id="UP001218188">
    <property type="component" value="Unassembled WGS sequence"/>
</dbReference>
<reference evidence="1" key="1">
    <citation type="submission" date="2023-03" db="EMBL/GenBank/DDBJ databases">
        <title>Massive genome expansion in bonnet fungi (Mycena s.s.) driven by repeated elements and novel gene families across ecological guilds.</title>
        <authorList>
            <consortium name="Lawrence Berkeley National Laboratory"/>
            <person name="Harder C.B."/>
            <person name="Miyauchi S."/>
            <person name="Viragh M."/>
            <person name="Kuo A."/>
            <person name="Thoen E."/>
            <person name="Andreopoulos B."/>
            <person name="Lu D."/>
            <person name="Skrede I."/>
            <person name="Drula E."/>
            <person name="Henrissat B."/>
            <person name="Morin E."/>
            <person name="Kohler A."/>
            <person name="Barry K."/>
            <person name="LaButti K."/>
            <person name="Morin E."/>
            <person name="Salamov A."/>
            <person name="Lipzen A."/>
            <person name="Mereny Z."/>
            <person name="Hegedus B."/>
            <person name="Baldrian P."/>
            <person name="Stursova M."/>
            <person name="Weitz H."/>
            <person name="Taylor A."/>
            <person name="Grigoriev I.V."/>
            <person name="Nagy L.G."/>
            <person name="Martin F."/>
            <person name="Kauserud H."/>
        </authorList>
    </citation>
    <scope>NUCLEOTIDE SEQUENCE</scope>
    <source>
        <strain evidence="1">CBHHK200</strain>
    </source>
</reference>
<dbReference type="EMBL" id="JARJCM010000008">
    <property type="protein sequence ID" value="KAJ7044209.1"/>
    <property type="molecule type" value="Genomic_DNA"/>
</dbReference>
<gene>
    <name evidence="1" type="ORF">C8F04DRAFT_1389575</name>
</gene>
<keyword evidence="2" id="KW-1185">Reference proteome</keyword>
<evidence type="ECO:0000313" key="1">
    <source>
        <dbReference type="EMBL" id="KAJ7044209.1"/>
    </source>
</evidence>
<accession>A0AAD6TCW5</accession>
<evidence type="ECO:0000313" key="2">
    <source>
        <dbReference type="Proteomes" id="UP001218188"/>
    </source>
</evidence>
<organism evidence="1 2">
    <name type="scientific">Mycena alexandri</name>
    <dbReference type="NCBI Taxonomy" id="1745969"/>
    <lineage>
        <taxon>Eukaryota</taxon>
        <taxon>Fungi</taxon>
        <taxon>Dikarya</taxon>
        <taxon>Basidiomycota</taxon>
        <taxon>Agaricomycotina</taxon>
        <taxon>Agaricomycetes</taxon>
        <taxon>Agaricomycetidae</taxon>
        <taxon>Agaricales</taxon>
        <taxon>Marasmiineae</taxon>
        <taxon>Mycenaceae</taxon>
        <taxon>Mycena</taxon>
    </lineage>
</organism>
<name>A0AAD6TCW5_9AGAR</name>
<protein>
    <submittedName>
        <fullName evidence="1">Uncharacterized protein</fullName>
    </submittedName>
</protein>